<dbReference type="InterPro" id="IPR036890">
    <property type="entry name" value="HATPase_C_sf"/>
</dbReference>
<name>A0ABW8YTC5_9FLAO</name>
<gene>
    <name evidence="2" type="ORF">ABS766_03320</name>
</gene>
<feature type="domain" description="Histidine kinase/HSP90-like ATPase" evidence="1">
    <location>
        <begin position="27"/>
        <end position="107"/>
    </location>
</feature>
<evidence type="ECO:0000259" key="1">
    <source>
        <dbReference type="Pfam" id="PF02518"/>
    </source>
</evidence>
<dbReference type="SUPFAM" id="SSF55874">
    <property type="entry name" value="ATPase domain of HSP90 chaperone/DNA topoisomerase II/histidine kinase"/>
    <property type="match status" value="1"/>
</dbReference>
<keyword evidence="3" id="KW-1185">Reference proteome</keyword>
<evidence type="ECO:0000313" key="3">
    <source>
        <dbReference type="Proteomes" id="UP001629156"/>
    </source>
</evidence>
<proteinExistence type="predicted"/>
<reference evidence="2 3" key="1">
    <citation type="submission" date="2024-06" db="EMBL/GenBank/DDBJ databases">
        <authorList>
            <person name="Kaempfer P."/>
            <person name="Viver T."/>
        </authorList>
    </citation>
    <scope>NUCLEOTIDE SEQUENCE [LARGE SCALE GENOMIC DNA]</scope>
    <source>
        <strain evidence="2 3">ST-119</strain>
    </source>
</reference>
<dbReference type="Gene3D" id="3.30.565.10">
    <property type="entry name" value="Histidine kinase-like ATPase, C-terminal domain"/>
    <property type="match status" value="1"/>
</dbReference>
<dbReference type="RefSeq" id="WP_408083694.1">
    <property type="nucleotide sequence ID" value="NZ_JBELPZ010000002.1"/>
</dbReference>
<sequence>MTAIRKHTINNSINPDDLWKGIGGHFDSLHQILHEIVDNSISNFKFNPNLPHHTILIKINTDHYSRGYVDIFIEDTGSGITNIDSAFTLGDRNNAESPLNEHGFGLKHALASANPKNDDWAVYTRNKQSLENNEVVIVKSPYKINGYEAQIFDFNINTFPSTLGNVQTGTIVHFTTTKAMYQSLGKYGIKDPHKIALYLKEDLGFIYAGIIKRGIAEIQILIDNHNKLTVNSVEPWWKNTISPGIGNQKIDLGLMGDSVPTGEVTISYQFGTINNREAVDENEKIVYYQTNMKSSSVEIRVNGRMIKNNLLSEVWENVDQHNRFNNFLVTIDLISDQIDSLPATKSSKNGFRQADIKLIGLYNWIKSHCNVPYENERDEIHLFEHLKTLKQKQLSEVIESPISIDINRRILKISKESIKVDLFVAYDSKIILYKGKKGISNAIDLYTLRLYWDACVVDKLIPTSAILIAVEHSDTVQDLVAMNNTLKDMNGNNYKFLLKKWSDEGVDYPKREI</sequence>
<organism evidence="2 3">
    <name type="scientific">Flavobacterium rhizosphaerae</name>
    <dbReference type="NCBI Taxonomy" id="3163298"/>
    <lineage>
        <taxon>Bacteria</taxon>
        <taxon>Pseudomonadati</taxon>
        <taxon>Bacteroidota</taxon>
        <taxon>Flavobacteriia</taxon>
        <taxon>Flavobacteriales</taxon>
        <taxon>Flavobacteriaceae</taxon>
        <taxon>Flavobacterium</taxon>
    </lineage>
</organism>
<accession>A0ABW8YTC5</accession>
<dbReference type="Pfam" id="PF02518">
    <property type="entry name" value="HATPase_c"/>
    <property type="match status" value="1"/>
</dbReference>
<keyword evidence="2" id="KW-0547">Nucleotide-binding</keyword>
<dbReference type="GO" id="GO:0005524">
    <property type="term" value="F:ATP binding"/>
    <property type="evidence" value="ECO:0007669"/>
    <property type="project" value="UniProtKB-KW"/>
</dbReference>
<dbReference type="Proteomes" id="UP001629156">
    <property type="component" value="Unassembled WGS sequence"/>
</dbReference>
<comment type="caution">
    <text evidence="2">The sequence shown here is derived from an EMBL/GenBank/DDBJ whole genome shotgun (WGS) entry which is preliminary data.</text>
</comment>
<evidence type="ECO:0000313" key="2">
    <source>
        <dbReference type="EMBL" id="MFL9843444.1"/>
    </source>
</evidence>
<keyword evidence="2" id="KW-0067">ATP-binding</keyword>
<dbReference type="InterPro" id="IPR003594">
    <property type="entry name" value="HATPase_dom"/>
</dbReference>
<dbReference type="EMBL" id="JBELPZ010000002">
    <property type="protein sequence ID" value="MFL9843444.1"/>
    <property type="molecule type" value="Genomic_DNA"/>
</dbReference>
<protein>
    <submittedName>
        <fullName evidence="2">ATP-binding protein</fullName>
    </submittedName>
</protein>